<name>A0ABS8UV26_DATST</name>
<proteinExistence type="predicted"/>
<sequence>MSRPEQQPIGTTRTSLLIGQPCNPSQGPPHTEQISSSPLQRTSLETQSSRNREESLQPSPEAEMVKNKFEVRGGCENISCKIILSTWKHSVGGLEMPSKVFWKQGIQGRDLAACCSQKSEEIEHPMTRDEKLSSVLGERSRYIHGKGYGKKPLKKTQTQQANIEAIASYVVEIMRQDMQVDMDRELQEKHEQMIVELQSNMEQMIKK</sequence>
<comment type="caution">
    <text evidence="2">The sequence shown here is derived from an EMBL/GenBank/DDBJ whole genome shotgun (WGS) entry which is preliminary data.</text>
</comment>
<evidence type="ECO:0000313" key="3">
    <source>
        <dbReference type="Proteomes" id="UP000823775"/>
    </source>
</evidence>
<dbReference type="EMBL" id="JACEIK010002743">
    <property type="protein sequence ID" value="MCD9638628.1"/>
    <property type="molecule type" value="Genomic_DNA"/>
</dbReference>
<feature type="compositionally biased region" description="Polar residues" evidence="1">
    <location>
        <begin position="32"/>
        <end position="49"/>
    </location>
</feature>
<dbReference type="Proteomes" id="UP000823775">
    <property type="component" value="Unassembled WGS sequence"/>
</dbReference>
<evidence type="ECO:0000256" key="1">
    <source>
        <dbReference type="SAM" id="MobiDB-lite"/>
    </source>
</evidence>
<accession>A0ABS8UV26</accession>
<reference evidence="2 3" key="1">
    <citation type="journal article" date="2021" name="BMC Genomics">
        <title>Datura genome reveals duplications of psychoactive alkaloid biosynthetic genes and high mutation rate following tissue culture.</title>
        <authorList>
            <person name="Rajewski A."/>
            <person name="Carter-House D."/>
            <person name="Stajich J."/>
            <person name="Litt A."/>
        </authorList>
    </citation>
    <scope>NUCLEOTIDE SEQUENCE [LARGE SCALE GENOMIC DNA]</scope>
    <source>
        <strain evidence="2">AR-01</strain>
    </source>
</reference>
<keyword evidence="3" id="KW-1185">Reference proteome</keyword>
<evidence type="ECO:0000313" key="2">
    <source>
        <dbReference type="EMBL" id="MCD9638628.1"/>
    </source>
</evidence>
<feature type="compositionally biased region" description="Polar residues" evidence="1">
    <location>
        <begin position="1"/>
        <end position="25"/>
    </location>
</feature>
<protein>
    <submittedName>
        <fullName evidence="2">Uncharacterized protein</fullName>
    </submittedName>
</protein>
<gene>
    <name evidence="2" type="ORF">HAX54_022715</name>
</gene>
<feature type="region of interest" description="Disordered" evidence="1">
    <location>
        <begin position="1"/>
        <end position="61"/>
    </location>
</feature>
<organism evidence="2 3">
    <name type="scientific">Datura stramonium</name>
    <name type="common">Jimsonweed</name>
    <name type="synonym">Common thornapple</name>
    <dbReference type="NCBI Taxonomy" id="4076"/>
    <lineage>
        <taxon>Eukaryota</taxon>
        <taxon>Viridiplantae</taxon>
        <taxon>Streptophyta</taxon>
        <taxon>Embryophyta</taxon>
        <taxon>Tracheophyta</taxon>
        <taxon>Spermatophyta</taxon>
        <taxon>Magnoliopsida</taxon>
        <taxon>eudicotyledons</taxon>
        <taxon>Gunneridae</taxon>
        <taxon>Pentapetalae</taxon>
        <taxon>asterids</taxon>
        <taxon>lamiids</taxon>
        <taxon>Solanales</taxon>
        <taxon>Solanaceae</taxon>
        <taxon>Solanoideae</taxon>
        <taxon>Datureae</taxon>
        <taxon>Datura</taxon>
    </lineage>
</organism>